<keyword evidence="5" id="KW-0255">Endonuclease</keyword>
<evidence type="ECO:0000256" key="4">
    <source>
        <dbReference type="ARBA" id="ARBA00022723"/>
    </source>
</evidence>
<evidence type="ECO:0000256" key="5">
    <source>
        <dbReference type="ARBA" id="ARBA00022759"/>
    </source>
</evidence>
<evidence type="ECO:0000256" key="1">
    <source>
        <dbReference type="ARBA" id="ARBA00001947"/>
    </source>
</evidence>
<proteinExistence type="inferred from homology"/>
<keyword evidence="4" id="KW-0479">Metal-binding</keyword>
<keyword evidence="6 8" id="KW-0378">Hydrolase</keyword>
<name>A0A3B0ZYV5_9ZZZZ</name>
<dbReference type="PANTHER" id="PTHR46986:SF1">
    <property type="entry name" value="ENDORIBONUCLEASE YBEY, CHLOROPLASTIC"/>
    <property type="match status" value="1"/>
</dbReference>
<dbReference type="InterPro" id="IPR002036">
    <property type="entry name" value="YbeY"/>
</dbReference>
<keyword evidence="7" id="KW-0862">Zinc</keyword>
<gene>
    <name evidence="8" type="ORF">MNBD_GAMMA23-1380</name>
</gene>
<keyword evidence="3" id="KW-0540">Nuclease</keyword>
<evidence type="ECO:0000256" key="7">
    <source>
        <dbReference type="ARBA" id="ARBA00022833"/>
    </source>
</evidence>
<dbReference type="GO" id="GO:0046872">
    <property type="term" value="F:metal ion binding"/>
    <property type="evidence" value="ECO:0007669"/>
    <property type="project" value="UniProtKB-KW"/>
</dbReference>
<evidence type="ECO:0000256" key="2">
    <source>
        <dbReference type="ARBA" id="ARBA00010875"/>
    </source>
</evidence>
<evidence type="ECO:0000256" key="6">
    <source>
        <dbReference type="ARBA" id="ARBA00022801"/>
    </source>
</evidence>
<dbReference type="SUPFAM" id="SSF55486">
    <property type="entry name" value="Metalloproteases ('zincins'), catalytic domain"/>
    <property type="match status" value="1"/>
</dbReference>
<dbReference type="GO" id="GO:0004519">
    <property type="term" value="F:endonuclease activity"/>
    <property type="evidence" value="ECO:0007669"/>
    <property type="project" value="UniProtKB-KW"/>
</dbReference>
<protein>
    <submittedName>
        <fullName evidence="8">Metal-dependent hydrolase YbeY, involved in rRNA and/or ribosome maturation and assembly</fullName>
    </submittedName>
</protein>
<dbReference type="GO" id="GO:0006364">
    <property type="term" value="P:rRNA processing"/>
    <property type="evidence" value="ECO:0007669"/>
    <property type="project" value="InterPro"/>
</dbReference>
<evidence type="ECO:0000256" key="3">
    <source>
        <dbReference type="ARBA" id="ARBA00022722"/>
    </source>
</evidence>
<dbReference type="HAMAP" id="MF_00009">
    <property type="entry name" value="Endoribonucl_YbeY"/>
    <property type="match status" value="1"/>
</dbReference>
<reference evidence="8" key="1">
    <citation type="submission" date="2018-06" db="EMBL/GenBank/DDBJ databases">
        <authorList>
            <person name="Zhirakovskaya E."/>
        </authorList>
    </citation>
    <scope>NUCLEOTIDE SEQUENCE</scope>
</reference>
<dbReference type="Pfam" id="PF02130">
    <property type="entry name" value="YbeY"/>
    <property type="match status" value="1"/>
</dbReference>
<accession>A0A3B0ZYV5</accession>
<dbReference type="AlphaFoldDB" id="A0A3B0ZYV5"/>
<comment type="similarity">
    <text evidence="2">Belongs to the endoribonuclease YbeY family.</text>
</comment>
<dbReference type="Gene3D" id="3.40.390.30">
    <property type="entry name" value="Metalloproteases ('zincins'), catalytic domain"/>
    <property type="match status" value="1"/>
</dbReference>
<organism evidence="8">
    <name type="scientific">hydrothermal vent metagenome</name>
    <dbReference type="NCBI Taxonomy" id="652676"/>
    <lineage>
        <taxon>unclassified sequences</taxon>
        <taxon>metagenomes</taxon>
        <taxon>ecological metagenomes</taxon>
    </lineage>
</organism>
<dbReference type="PANTHER" id="PTHR46986">
    <property type="entry name" value="ENDORIBONUCLEASE YBEY, CHLOROPLASTIC"/>
    <property type="match status" value="1"/>
</dbReference>
<dbReference type="InterPro" id="IPR023091">
    <property type="entry name" value="MetalPrtase_cat_dom_sf_prd"/>
</dbReference>
<dbReference type="GO" id="GO:0004222">
    <property type="term" value="F:metalloendopeptidase activity"/>
    <property type="evidence" value="ECO:0007669"/>
    <property type="project" value="InterPro"/>
</dbReference>
<dbReference type="EMBL" id="UOFT01000054">
    <property type="protein sequence ID" value="VAW96951.1"/>
    <property type="molecule type" value="Genomic_DNA"/>
</dbReference>
<dbReference type="NCBIfam" id="TIGR00043">
    <property type="entry name" value="rRNA maturation RNase YbeY"/>
    <property type="match status" value="1"/>
</dbReference>
<sequence length="174" mass="19960">MNNTSAEPPSKYSCAVDVQCMYADVSVPADKIFSEWVSAVISFLIDYKQLEQTDYEVAIRVVDKVDSQQLNNQYRLKNTPTNVLSFPFDTPEIFKQCQQLNILGDIVVCARIVEAEAQQQNKKIEQHWAHMIVHGVLHLLNYDHTNDDDARLMEALEIRILSQLGYPNPYTEQP</sequence>
<comment type="cofactor">
    <cofactor evidence="1">
        <name>Zn(2+)</name>
        <dbReference type="ChEBI" id="CHEBI:29105"/>
    </cofactor>
</comment>
<evidence type="ECO:0000313" key="8">
    <source>
        <dbReference type="EMBL" id="VAW96951.1"/>
    </source>
</evidence>